<dbReference type="EMBL" id="LCNM01000009">
    <property type="protein sequence ID" value="KKU56390.1"/>
    <property type="molecule type" value="Genomic_DNA"/>
</dbReference>
<evidence type="ECO:0000313" key="1">
    <source>
        <dbReference type="EMBL" id="KKU56390.1"/>
    </source>
</evidence>
<dbReference type="Proteomes" id="UP000034607">
    <property type="component" value="Unassembled WGS sequence"/>
</dbReference>
<evidence type="ECO:0008006" key="3">
    <source>
        <dbReference type="Google" id="ProtNLM"/>
    </source>
</evidence>
<protein>
    <recommendedName>
        <fullName evidence="3">Zn-dependent hydrolase of the beta-lactamase fold-like protein</fullName>
    </recommendedName>
</protein>
<dbReference type="Gene3D" id="3.60.15.10">
    <property type="entry name" value="Ribonuclease Z/Hydroxyacylglutathione hydrolase-like"/>
    <property type="match status" value="1"/>
</dbReference>
<dbReference type="InterPro" id="IPR036866">
    <property type="entry name" value="RibonucZ/Hydroxyglut_hydro"/>
</dbReference>
<dbReference type="PANTHER" id="PTHR39189">
    <property type="entry name" value="UPF0173 METAL-DEPENDENT HYDROLASE YTKL"/>
    <property type="match status" value="1"/>
</dbReference>
<proteinExistence type="predicted"/>
<dbReference type="AlphaFoldDB" id="A0A0G1UF93"/>
<dbReference type="Pfam" id="PF13483">
    <property type="entry name" value="Lactamase_B_3"/>
    <property type="match status" value="1"/>
</dbReference>
<dbReference type="PANTHER" id="PTHR39189:SF1">
    <property type="entry name" value="UPF0173 METAL-DEPENDENT HYDROLASE YTKL"/>
    <property type="match status" value="1"/>
</dbReference>
<comment type="caution">
    <text evidence="1">The sequence shown here is derived from an EMBL/GenBank/DDBJ whole genome shotgun (WGS) entry which is preliminary data.</text>
</comment>
<evidence type="ECO:0000313" key="2">
    <source>
        <dbReference type="Proteomes" id="UP000034607"/>
    </source>
</evidence>
<gene>
    <name evidence="1" type="ORF">UX78_C0009G0002</name>
</gene>
<sequence length="220" mass="23496">MFSIVEIQYLGHSAFRIKGKSCVVVTDPYGAQAGKLPAGVTANIVTVSHDHFDHNEVKSVAGSPFVVNGPGEYEVGGVSIVGIPTWHDDQEGAQRGENTAYVIEMDGLRLVHLGDLGHKLAQDQLEQMGAIDVVMIPVGGVYTLDAKEAAGVVKQVDPWVVIPMHYQQAGLDAGSFGQLSGVDVFLKEMGKSEVQPVPKLVVSADRLPGELQVVVLERKS</sequence>
<dbReference type="SUPFAM" id="SSF56281">
    <property type="entry name" value="Metallo-hydrolase/oxidoreductase"/>
    <property type="match status" value="1"/>
</dbReference>
<reference evidence="1 2" key="1">
    <citation type="journal article" date="2015" name="Nature">
        <title>rRNA introns, odd ribosomes, and small enigmatic genomes across a large radiation of phyla.</title>
        <authorList>
            <person name="Brown C.T."/>
            <person name="Hug L.A."/>
            <person name="Thomas B.C."/>
            <person name="Sharon I."/>
            <person name="Castelle C.J."/>
            <person name="Singh A."/>
            <person name="Wilkins M.J."/>
            <person name="Williams K.H."/>
            <person name="Banfield J.F."/>
        </authorList>
    </citation>
    <scope>NUCLEOTIDE SEQUENCE [LARGE SCALE GENOMIC DNA]</scope>
</reference>
<organism evidence="1 2">
    <name type="scientific">Candidatus Amesbacteria bacterium GW2011_GWA2_47_11</name>
    <dbReference type="NCBI Taxonomy" id="1618357"/>
    <lineage>
        <taxon>Bacteria</taxon>
        <taxon>Candidatus Amesiibacteriota</taxon>
    </lineage>
</organism>
<accession>A0A0G1UF93</accession>
<name>A0A0G1UF93_9BACT</name>